<dbReference type="AlphaFoldDB" id="A0A6C0KZN7"/>
<name>A0A6C0KZN7_9ZZZZ</name>
<sequence length="474" mass="53826">MEQMTQELNMDNHDLKTIKKLYNDSMNSNVFLNTYTMLDVEDGKKHLFSHLMKKYNYKNSKYIQDFVETSAIVLAKQLFSSSSFQSQSQPCVSTEVALTTRADLPIYHENHRIINIDSCYRENLLSQNQKYDSYASSDMIIDLNDTLDNIVGLELANICIPFTFYNISEDQGNNYFYVYDISNDSSTKIMIDDGNYSNSSIISSINDKLSASTIDLSFEIQDLTNKVTVTSGDASGYSAIFYDNNQTSDYSFADRCLSANSGSNVQSKVNYNLGWLLGFRNVDVENYDKISYDVKSTTTVTAEALCHLPYTKYFIIVIDDMNKNQSNKSLVQISNGKPYISNKKYFKDIDNSLNCLNDGNYDSYVNASGRSLTKNQLYSSLQVNNYRASFNETNSKLSADLINNVFAIVPFETKSLVWGSSMFTSDKNRFKRKYNGPVDISKLNVKLLDDRGNLLNLNGADWSLSMISTHSYKK</sequence>
<organism evidence="1">
    <name type="scientific">viral metagenome</name>
    <dbReference type="NCBI Taxonomy" id="1070528"/>
    <lineage>
        <taxon>unclassified sequences</taxon>
        <taxon>metagenomes</taxon>
        <taxon>organismal metagenomes</taxon>
    </lineage>
</organism>
<dbReference type="EMBL" id="MN741014">
    <property type="protein sequence ID" value="QHU22626.1"/>
    <property type="molecule type" value="Genomic_DNA"/>
</dbReference>
<protein>
    <submittedName>
        <fullName evidence="1">Uncharacterized protein</fullName>
    </submittedName>
</protein>
<accession>A0A6C0KZN7</accession>
<proteinExistence type="predicted"/>
<evidence type="ECO:0000313" key="1">
    <source>
        <dbReference type="EMBL" id="QHU22626.1"/>
    </source>
</evidence>
<reference evidence="1" key="1">
    <citation type="journal article" date="2020" name="Nature">
        <title>Giant virus diversity and host interactions through global metagenomics.</title>
        <authorList>
            <person name="Schulz F."/>
            <person name="Roux S."/>
            <person name="Paez-Espino D."/>
            <person name="Jungbluth S."/>
            <person name="Walsh D.A."/>
            <person name="Denef V.J."/>
            <person name="McMahon K.D."/>
            <person name="Konstantinidis K.T."/>
            <person name="Eloe-Fadrosh E.A."/>
            <person name="Kyrpides N.C."/>
            <person name="Woyke T."/>
        </authorList>
    </citation>
    <scope>NUCLEOTIDE SEQUENCE</scope>
    <source>
        <strain evidence="1">GVMAG-S-ERX555907-102</strain>
    </source>
</reference>